<keyword evidence="3" id="KW-1185">Reference proteome</keyword>
<dbReference type="AlphaFoldDB" id="A0A3S0VIB6"/>
<reference evidence="2 3" key="1">
    <citation type="submission" date="2018-12" db="EMBL/GenBank/DDBJ databases">
        <authorList>
            <person name="Li F."/>
        </authorList>
    </citation>
    <scope>NUCLEOTIDE SEQUENCE [LARGE SCALE GENOMIC DNA]</scope>
    <source>
        <strain evidence="2 3">EGI 6500705</strain>
    </source>
</reference>
<evidence type="ECO:0000256" key="1">
    <source>
        <dbReference type="SAM" id="MobiDB-lite"/>
    </source>
</evidence>
<dbReference type="Proteomes" id="UP000274909">
    <property type="component" value="Unassembled WGS sequence"/>
</dbReference>
<evidence type="ECO:0000313" key="2">
    <source>
        <dbReference type="EMBL" id="RUR03171.1"/>
    </source>
</evidence>
<dbReference type="EMBL" id="RZGZ01000001">
    <property type="protein sequence ID" value="RUR03171.1"/>
    <property type="molecule type" value="Genomic_DNA"/>
</dbReference>
<name>A0A3S0VIB6_9MICO</name>
<gene>
    <name evidence="2" type="ORF">ELQ94_01040</name>
</gene>
<dbReference type="OrthoDB" id="5120047at2"/>
<protein>
    <submittedName>
        <fullName evidence="2">Uncharacterized protein</fullName>
    </submittedName>
</protein>
<feature type="compositionally biased region" description="Basic and acidic residues" evidence="1">
    <location>
        <begin position="104"/>
        <end position="113"/>
    </location>
</feature>
<evidence type="ECO:0000313" key="3">
    <source>
        <dbReference type="Proteomes" id="UP000274909"/>
    </source>
</evidence>
<dbReference type="RefSeq" id="WP_127046304.1">
    <property type="nucleotide sequence ID" value="NZ_RZGZ01000001.1"/>
</dbReference>
<proteinExistence type="predicted"/>
<comment type="caution">
    <text evidence="2">The sequence shown here is derived from an EMBL/GenBank/DDBJ whole genome shotgun (WGS) entry which is preliminary data.</text>
</comment>
<feature type="region of interest" description="Disordered" evidence="1">
    <location>
        <begin position="94"/>
        <end position="113"/>
    </location>
</feature>
<accession>A0A3S0VIB6</accession>
<sequence length="130" mass="14280">MRCITYAGENVITSNDVAAALVELTAALAKRGQAEAVRIPIVYQKTGAYDWAELVVGVGNDVLSIPHEWEGDEVDFTEQSAELRRHLDAVRPKRPDEVVVGGPRDTDPGSDPVDRFFDIDIRFDDGTPRG</sequence>
<organism evidence="2 3">
    <name type="scientific">Labedella endophytica</name>
    <dbReference type="NCBI Taxonomy" id="1523160"/>
    <lineage>
        <taxon>Bacteria</taxon>
        <taxon>Bacillati</taxon>
        <taxon>Actinomycetota</taxon>
        <taxon>Actinomycetes</taxon>
        <taxon>Micrococcales</taxon>
        <taxon>Microbacteriaceae</taxon>
        <taxon>Labedella</taxon>
    </lineage>
</organism>